<dbReference type="AlphaFoldDB" id="A0A2G8JFW3"/>
<keyword evidence="16" id="KW-1185">Reference proteome</keyword>
<evidence type="ECO:0000256" key="4">
    <source>
        <dbReference type="ARBA" id="ARBA00010572"/>
    </source>
</evidence>
<dbReference type="GO" id="GO:0030030">
    <property type="term" value="P:cell projection organization"/>
    <property type="evidence" value="ECO:0007669"/>
    <property type="project" value="UniProtKB-KW"/>
</dbReference>
<evidence type="ECO:0000256" key="9">
    <source>
        <dbReference type="ARBA" id="ARBA00022989"/>
    </source>
</evidence>
<evidence type="ECO:0000313" key="16">
    <source>
        <dbReference type="Proteomes" id="UP000230750"/>
    </source>
</evidence>
<dbReference type="PANTHER" id="PTHR13306">
    <property type="entry name" value="TRANSMEMBRANE PROTEIN 138"/>
    <property type="match status" value="1"/>
</dbReference>
<organism evidence="15 16">
    <name type="scientific">Stichopus japonicus</name>
    <name type="common">Sea cucumber</name>
    <dbReference type="NCBI Taxonomy" id="307972"/>
    <lineage>
        <taxon>Eukaryota</taxon>
        <taxon>Metazoa</taxon>
        <taxon>Echinodermata</taxon>
        <taxon>Eleutherozoa</taxon>
        <taxon>Echinozoa</taxon>
        <taxon>Holothuroidea</taxon>
        <taxon>Aspidochirotacea</taxon>
        <taxon>Aspidochirotida</taxon>
        <taxon>Stichopodidae</taxon>
        <taxon>Apostichopus</taxon>
    </lineage>
</organism>
<keyword evidence="13" id="KW-0966">Cell projection</keyword>
<reference evidence="15 16" key="1">
    <citation type="journal article" date="2017" name="PLoS Biol.">
        <title>The sea cucumber genome provides insights into morphological evolution and visceral regeneration.</title>
        <authorList>
            <person name="Zhang X."/>
            <person name="Sun L."/>
            <person name="Yuan J."/>
            <person name="Sun Y."/>
            <person name="Gao Y."/>
            <person name="Zhang L."/>
            <person name="Li S."/>
            <person name="Dai H."/>
            <person name="Hamel J.F."/>
            <person name="Liu C."/>
            <person name="Yu Y."/>
            <person name="Liu S."/>
            <person name="Lin W."/>
            <person name="Guo K."/>
            <person name="Jin S."/>
            <person name="Xu P."/>
            <person name="Storey K.B."/>
            <person name="Huan P."/>
            <person name="Zhang T."/>
            <person name="Zhou Y."/>
            <person name="Zhang J."/>
            <person name="Lin C."/>
            <person name="Li X."/>
            <person name="Xing L."/>
            <person name="Huo D."/>
            <person name="Sun M."/>
            <person name="Wang L."/>
            <person name="Mercier A."/>
            <person name="Li F."/>
            <person name="Yang H."/>
            <person name="Xiang J."/>
        </authorList>
    </citation>
    <scope>NUCLEOTIDE SEQUENCE [LARGE SCALE GENOMIC DNA]</scope>
    <source>
        <strain evidence="15">Shaxun</strain>
        <tissue evidence="15">Muscle</tissue>
    </source>
</reference>
<keyword evidence="6" id="KW-0926">Vacuole</keyword>
<evidence type="ECO:0000256" key="8">
    <source>
        <dbReference type="ARBA" id="ARBA00022794"/>
    </source>
</evidence>
<comment type="subcellular location">
    <subcellularLocation>
        <location evidence="3">Cell projection</location>
        <location evidence="3">Cilium</location>
    </subcellularLocation>
    <subcellularLocation>
        <location evidence="2">Vacuole membrane</location>
        <topology evidence="2">Multi-pass membrane protein</topology>
    </subcellularLocation>
</comment>
<name>A0A2G8JFW3_STIJA</name>
<evidence type="ECO:0000256" key="13">
    <source>
        <dbReference type="ARBA" id="ARBA00023273"/>
    </source>
</evidence>
<evidence type="ECO:0000256" key="14">
    <source>
        <dbReference type="SAM" id="Phobius"/>
    </source>
</evidence>
<evidence type="ECO:0000256" key="10">
    <source>
        <dbReference type="ARBA" id="ARBA00023069"/>
    </source>
</evidence>
<evidence type="ECO:0000313" key="15">
    <source>
        <dbReference type="EMBL" id="PIK34641.1"/>
    </source>
</evidence>
<comment type="function">
    <text evidence="1">Required for ciliogenesis.</text>
</comment>
<keyword evidence="7 14" id="KW-0812">Transmembrane</keyword>
<feature type="transmembrane region" description="Helical" evidence="14">
    <location>
        <begin position="78"/>
        <end position="98"/>
    </location>
</feature>
<evidence type="ECO:0000256" key="5">
    <source>
        <dbReference type="ARBA" id="ARBA00014515"/>
    </source>
</evidence>
<keyword evidence="11 14" id="KW-0472">Membrane</keyword>
<dbReference type="InterPro" id="IPR024133">
    <property type="entry name" value="TM_138"/>
</dbReference>
<accession>A0A2G8JFW3</accession>
<evidence type="ECO:0000256" key="12">
    <source>
        <dbReference type="ARBA" id="ARBA00023180"/>
    </source>
</evidence>
<evidence type="ECO:0000256" key="11">
    <source>
        <dbReference type="ARBA" id="ARBA00023136"/>
    </source>
</evidence>
<evidence type="ECO:0000256" key="2">
    <source>
        <dbReference type="ARBA" id="ARBA00004128"/>
    </source>
</evidence>
<evidence type="ECO:0000256" key="3">
    <source>
        <dbReference type="ARBA" id="ARBA00004138"/>
    </source>
</evidence>
<evidence type="ECO:0000256" key="7">
    <source>
        <dbReference type="ARBA" id="ARBA00022692"/>
    </source>
</evidence>
<dbReference type="GO" id="GO:0005929">
    <property type="term" value="C:cilium"/>
    <property type="evidence" value="ECO:0007669"/>
    <property type="project" value="UniProtKB-SubCell"/>
</dbReference>
<sequence>MLQVAQYRGVLYLQYLLLVLDLFINAFVDLLRFSNVIQLVLFIVQDVCLIFATIVVFLMFFNTYVFQAGLVGYLVKKFRFTVLILFVYFAMCISLHIWTMTLRWDKPDTTYIWNRGYIALYVLQRVGAVLYYYYYKRTALRLGDPRFYKDSDWLRQQFEKVRITGVICTQKIVNGRFVVRDEQVVGSQVARSANPCAQWYRKISSKVDYQFLRCLECICSILLTGFLNHLFRHGVQSRILTGLRPGCRTECNH</sequence>
<comment type="similarity">
    <text evidence="4">Belongs to the TMEM138 family.</text>
</comment>
<feature type="transmembrane region" description="Helical" evidence="14">
    <location>
        <begin position="39"/>
        <end position="66"/>
    </location>
</feature>
<dbReference type="Pfam" id="PF14935">
    <property type="entry name" value="TMEM138"/>
    <property type="match status" value="1"/>
</dbReference>
<keyword evidence="9 14" id="KW-1133">Transmembrane helix</keyword>
<dbReference type="Proteomes" id="UP000230750">
    <property type="component" value="Unassembled WGS sequence"/>
</dbReference>
<comment type="caution">
    <text evidence="15">The sequence shown here is derived from an EMBL/GenBank/DDBJ whole genome shotgun (WGS) entry which is preliminary data.</text>
</comment>
<dbReference type="PANTHER" id="PTHR13306:SF6">
    <property type="entry name" value="TRANSMEMBRANE PROTEIN 138"/>
    <property type="match status" value="1"/>
</dbReference>
<keyword evidence="8" id="KW-0970">Cilium biogenesis/degradation</keyword>
<feature type="transmembrane region" description="Helical" evidence="14">
    <location>
        <begin position="12"/>
        <end position="33"/>
    </location>
</feature>
<dbReference type="EMBL" id="MRZV01002115">
    <property type="protein sequence ID" value="PIK34641.1"/>
    <property type="molecule type" value="Genomic_DNA"/>
</dbReference>
<keyword evidence="10" id="KW-0969">Cilium</keyword>
<gene>
    <name evidence="15" type="ORF">BSL78_28530</name>
</gene>
<dbReference type="OrthoDB" id="189688at2759"/>
<evidence type="ECO:0000256" key="1">
    <source>
        <dbReference type="ARBA" id="ARBA00003709"/>
    </source>
</evidence>
<proteinExistence type="inferred from homology"/>
<dbReference type="GO" id="GO:0005774">
    <property type="term" value="C:vacuolar membrane"/>
    <property type="evidence" value="ECO:0007669"/>
    <property type="project" value="UniProtKB-SubCell"/>
</dbReference>
<keyword evidence="12" id="KW-0325">Glycoprotein</keyword>
<feature type="transmembrane region" description="Helical" evidence="14">
    <location>
        <begin position="118"/>
        <end position="135"/>
    </location>
</feature>
<protein>
    <recommendedName>
        <fullName evidence="5">Transmembrane protein 138</fullName>
    </recommendedName>
</protein>
<evidence type="ECO:0000256" key="6">
    <source>
        <dbReference type="ARBA" id="ARBA00022554"/>
    </source>
</evidence>